<dbReference type="InterPro" id="IPR006439">
    <property type="entry name" value="HAD-SF_hydro_IA"/>
</dbReference>
<dbReference type="InterPro" id="IPR023198">
    <property type="entry name" value="PGP-like_dom2"/>
</dbReference>
<comment type="caution">
    <text evidence="1">The sequence shown here is derived from an EMBL/GenBank/DDBJ whole genome shotgun (WGS) entry which is preliminary data.</text>
</comment>
<dbReference type="Gene3D" id="3.40.50.1000">
    <property type="entry name" value="HAD superfamily/HAD-like"/>
    <property type="match status" value="1"/>
</dbReference>
<dbReference type="EMBL" id="BMYQ01000004">
    <property type="protein sequence ID" value="GGW29571.1"/>
    <property type="molecule type" value="Genomic_DNA"/>
</dbReference>
<reference evidence="1" key="2">
    <citation type="submission" date="2020-09" db="EMBL/GenBank/DDBJ databases">
        <authorList>
            <person name="Sun Q."/>
            <person name="Kim S."/>
        </authorList>
    </citation>
    <scope>NUCLEOTIDE SEQUENCE</scope>
    <source>
        <strain evidence="1">KCTC 23714</strain>
    </source>
</reference>
<dbReference type="Gene3D" id="1.10.150.240">
    <property type="entry name" value="Putative phosphatase, domain 2"/>
    <property type="match status" value="1"/>
</dbReference>
<proteinExistence type="predicted"/>
<dbReference type="NCBIfam" id="TIGR01509">
    <property type="entry name" value="HAD-SF-IA-v3"/>
    <property type="match status" value="1"/>
</dbReference>
<accession>A0A918MJ03</accession>
<dbReference type="SFLD" id="SFLDS00003">
    <property type="entry name" value="Haloacid_Dehalogenase"/>
    <property type="match status" value="1"/>
</dbReference>
<sequence length="208" mass="22172">MFDAVIFDLDGTLIDTESVAMRVGVESFVQMGLPADQAIFHSLIGKDAPTSNAILCAAYPQLDLEELNRLWRGGFEAAIATDLPLKPGARDLLDKITLPMAICTSSHRDSAHVKLDKAGIAAAFRHVVTLEDVQNAKPHPEPYLLAAALLGADPARCLVFEDSEPGAEAARAAGCTVIQVPDILPTDGRHAHHVARDLINGARLVGLI</sequence>
<evidence type="ECO:0000313" key="2">
    <source>
        <dbReference type="Proteomes" id="UP000628984"/>
    </source>
</evidence>
<dbReference type="PRINTS" id="PR00413">
    <property type="entry name" value="HADHALOGNASE"/>
</dbReference>
<dbReference type="PANTHER" id="PTHR18901:SF38">
    <property type="entry name" value="PSEUDOURIDINE-5'-PHOSPHATASE"/>
    <property type="match status" value="1"/>
</dbReference>
<dbReference type="PANTHER" id="PTHR18901">
    <property type="entry name" value="2-DEOXYGLUCOSE-6-PHOSPHATE PHOSPHATASE 2"/>
    <property type="match status" value="1"/>
</dbReference>
<dbReference type="InterPro" id="IPR036412">
    <property type="entry name" value="HAD-like_sf"/>
</dbReference>
<dbReference type="Proteomes" id="UP000628984">
    <property type="component" value="Unassembled WGS sequence"/>
</dbReference>
<name>A0A918MJ03_9RHOB</name>
<gene>
    <name evidence="1" type="ORF">GCM10011452_17680</name>
</gene>
<reference evidence="1" key="1">
    <citation type="journal article" date="2014" name="Int. J. Syst. Evol. Microbiol.">
        <title>Complete genome sequence of Corynebacterium casei LMG S-19264T (=DSM 44701T), isolated from a smear-ripened cheese.</title>
        <authorList>
            <consortium name="US DOE Joint Genome Institute (JGI-PGF)"/>
            <person name="Walter F."/>
            <person name="Albersmeier A."/>
            <person name="Kalinowski J."/>
            <person name="Ruckert C."/>
        </authorList>
    </citation>
    <scope>NUCLEOTIDE SEQUENCE</scope>
    <source>
        <strain evidence="1">KCTC 23714</strain>
    </source>
</reference>
<dbReference type="AlphaFoldDB" id="A0A918MJ03"/>
<organism evidence="1 2">
    <name type="scientific">Gemmobacter lanyuensis</name>
    <dbReference type="NCBI Taxonomy" id="1054497"/>
    <lineage>
        <taxon>Bacteria</taxon>
        <taxon>Pseudomonadati</taxon>
        <taxon>Pseudomonadota</taxon>
        <taxon>Alphaproteobacteria</taxon>
        <taxon>Rhodobacterales</taxon>
        <taxon>Paracoccaceae</taxon>
        <taxon>Gemmobacter</taxon>
    </lineage>
</organism>
<dbReference type="CDD" id="cd07505">
    <property type="entry name" value="HAD_BPGM-like"/>
    <property type="match status" value="1"/>
</dbReference>
<dbReference type="SUPFAM" id="SSF56784">
    <property type="entry name" value="HAD-like"/>
    <property type="match status" value="1"/>
</dbReference>
<dbReference type="Pfam" id="PF00702">
    <property type="entry name" value="Hydrolase"/>
    <property type="match status" value="1"/>
</dbReference>
<dbReference type="RefSeq" id="WP_189633488.1">
    <property type="nucleotide sequence ID" value="NZ_BMYQ01000004.1"/>
</dbReference>
<dbReference type="SFLD" id="SFLDG01129">
    <property type="entry name" value="C1.5:_HAD__Beta-PGM__Phosphata"/>
    <property type="match status" value="1"/>
</dbReference>
<dbReference type="InterPro" id="IPR023214">
    <property type="entry name" value="HAD_sf"/>
</dbReference>
<keyword evidence="2" id="KW-1185">Reference proteome</keyword>
<protein>
    <submittedName>
        <fullName evidence="1">Haloacid dehalogenase</fullName>
    </submittedName>
</protein>
<dbReference type="SFLD" id="SFLDG01135">
    <property type="entry name" value="C1.5.6:_HAD__Beta-PGM__Phospha"/>
    <property type="match status" value="1"/>
</dbReference>
<evidence type="ECO:0000313" key="1">
    <source>
        <dbReference type="EMBL" id="GGW29571.1"/>
    </source>
</evidence>